<reference evidence="2" key="1">
    <citation type="journal article" date="2022" name="Mol. Ecol. Resour.">
        <title>The genomes of chicory, endive, great burdock and yacon provide insights into Asteraceae palaeo-polyploidization history and plant inulin production.</title>
        <authorList>
            <person name="Fan W."/>
            <person name="Wang S."/>
            <person name="Wang H."/>
            <person name="Wang A."/>
            <person name="Jiang F."/>
            <person name="Liu H."/>
            <person name="Zhao H."/>
            <person name="Xu D."/>
            <person name="Zhang Y."/>
        </authorList>
    </citation>
    <scope>NUCLEOTIDE SEQUENCE [LARGE SCALE GENOMIC DNA]</scope>
    <source>
        <strain evidence="2">cv. Yunnan</strain>
    </source>
</reference>
<evidence type="ECO:0000313" key="1">
    <source>
        <dbReference type="EMBL" id="KAI3828282.1"/>
    </source>
</evidence>
<sequence>MLWKPVNVTPRVSTKAGCDTPPPPKRQETTRSYTAGQAENKQRKAYTRNLPKCSRCNFHYNGTCEEARGCAFVIGAGEAKQNPDTVTGTFLLNNHYASMLFDTGAERSFVSSEFSLLLGVEPTVLDNEYTIELADGKLIKTNHLIPICVLELANHSFEIDLLPVKLGSFDVIIGMDWMSKNGAEIVCREKIVRFPLPNGETLAVQGEKSGIPLNIISCMKARKYLRKGYQAILALVTENQTEERKAEDIPVVCDFPEVFPEDLPGLPPRRQVGFRIDLTPGATPIALSQYRLAPSEMQEL</sequence>
<name>A0ACB9K7P8_9ASTR</name>
<comment type="caution">
    <text evidence="1">The sequence shown here is derived from an EMBL/GenBank/DDBJ whole genome shotgun (WGS) entry which is preliminary data.</text>
</comment>
<dbReference type="Proteomes" id="UP001056120">
    <property type="component" value="Linkage Group LG01"/>
</dbReference>
<keyword evidence="2" id="KW-1185">Reference proteome</keyword>
<accession>A0ACB9K7P8</accession>
<protein>
    <submittedName>
        <fullName evidence="1">Uncharacterized protein</fullName>
    </submittedName>
</protein>
<reference evidence="1 2" key="2">
    <citation type="journal article" date="2022" name="Mol. Ecol. Resour.">
        <title>The genomes of chicory, endive, great burdock and yacon provide insights into Asteraceae paleo-polyploidization history and plant inulin production.</title>
        <authorList>
            <person name="Fan W."/>
            <person name="Wang S."/>
            <person name="Wang H."/>
            <person name="Wang A."/>
            <person name="Jiang F."/>
            <person name="Liu H."/>
            <person name="Zhao H."/>
            <person name="Xu D."/>
            <person name="Zhang Y."/>
        </authorList>
    </citation>
    <scope>NUCLEOTIDE SEQUENCE [LARGE SCALE GENOMIC DNA]</scope>
    <source>
        <strain evidence="2">cv. Yunnan</strain>
        <tissue evidence="1">Leaves</tissue>
    </source>
</reference>
<dbReference type="EMBL" id="CM042018">
    <property type="protein sequence ID" value="KAI3828282.1"/>
    <property type="molecule type" value="Genomic_DNA"/>
</dbReference>
<gene>
    <name evidence="1" type="ORF">L1987_02380</name>
</gene>
<proteinExistence type="predicted"/>
<organism evidence="1 2">
    <name type="scientific">Smallanthus sonchifolius</name>
    <dbReference type="NCBI Taxonomy" id="185202"/>
    <lineage>
        <taxon>Eukaryota</taxon>
        <taxon>Viridiplantae</taxon>
        <taxon>Streptophyta</taxon>
        <taxon>Embryophyta</taxon>
        <taxon>Tracheophyta</taxon>
        <taxon>Spermatophyta</taxon>
        <taxon>Magnoliopsida</taxon>
        <taxon>eudicotyledons</taxon>
        <taxon>Gunneridae</taxon>
        <taxon>Pentapetalae</taxon>
        <taxon>asterids</taxon>
        <taxon>campanulids</taxon>
        <taxon>Asterales</taxon>
        <taxon>Asteraceae</taxon>
        <taxon>Asteroideae</taxon>
        <taxon>Heliantheae alliance</taxon>
        <taxon>Millerieae</taxon>
        <taxon>Smallanthus</taxon>
    </lineage>
</organism>
<evidence type="ECO:0000313" key="2">
    <source>
        <dbReference type="Proteomes" id="UP001056120"/>
    </source>
</evidence>